<evidence type="ECO:0000313" key="6">
    <source>
        <dbReference type="Proteomes" id="UP000654075"/>
    </source>
</evidence>
<sequence length="334" mass="36349">MLTCVSGFVVGSGIGAYKTQELRPCLDDTLELLVQVFSFPRGKVCGPDTQTPCLDDTLQVTGSSITPALAAPVLEKSLCGEVAVSAADPEQSQSQQRIQAVDSKPSPSQQRIQHMCDFILAGATVKANDIVRKGEEEFSLDVDKLITEQKQKVRKAYELRAKQVETSYAIAKSMAINKQRLEKIKARQEALVRTGEEVKVQLAQEMTKQDSPKKFLTQLIVQGLLMLLETEVVVRCRQSDSKVLETCLQDASAQYATIIKTQTGAAKACKLSLDNTTYLSPAPIAGKEGPSCLGGVVLHCQNGNILIDNTIDTRLKLVMEQAKPAIRGLLFPAK</sequence>
<dbReference type="Pfam" id="PF01991">
    <property type="entry name" value="vATP-synt_E"/>
    <property type="match status" value="1"/>
</dbReference>
<reference evidence="5" key="1">
    <citation type="submission" date="2021-02" db="EMBL/GenBank/DDBJ databases">
        <authorList>
            <person name="Dougan E. K."/>
            <person name="Rhodes N."/>
            <person name="Thang M."/>
            <person name="Chan C."/>
        </authorList>
    </citation>
    <scope>NUCLEOTIDE SEQUENCE</scope>
</reference>
<keyword evidence="3" id="KW-0406">Ion transport</keyword>
<organism evidence="5 6">
    <name type="scientific">Polarella glacialis</name>
    <name type="common">Dinoflagellate</name>
    <dbReference type="NCBI Taxonomy" id="89957"/>
    <lineage>
        <taxon>Eukaryota</taxon>
        <taxon>Sar</taxon>
        <taxon>Alveolata</taxon>
        <taxon>Dinophyceae</taxon>
        <taxon>Suessiales</taxon>
        <taxon>Suessiaceae</taxon>
        <taxon>Polarella</taxon>
    </lineage>
</organism>
<evidence type="ECO:0000256" key="3">
    <source>
        <dbReference type="ARBA" id="ARBA00023065"/>
    </source>
</evidence>
<feature type="region of interest" description="Disordered" evidence="4">
    <location>
        <begin position="88"/>
        <end position="108"/>
    </location>
</feature>
<dbReference type="InterPro" id="IPR002842">
    <property type="entry name" value="ATPase_V1_Esu"/>
</dbReference>
<accession>A0A813H1W9</accession>
<protein>
    <recommendedName>
        <fullName evidence="7">V-type proton ATPase subunit E</fullName>
    </recommendedName>
</protein>
<evidence type="ECO:0000256" key="4">
    <source>
        <dbReference type="SAM" id="MobiDB-lite"/>
    </source>
</evidence>
<dbReference type="GO" id="GO:0033178">
    <property type="term" value="C:proton-transporting two-sector ATPase complex, catalytic domain"/>
    <property type="evidence" value="ECO:0007669"/>
    <property type="project" value="InterPro"/>
</dbReference>
<evidence type="ECO:0000313" key="5">
    <source>
        <dbReference type="EMBL" id="CAE8631709.1"/>
    </source>
</evidence>
<dbReference type="Gene3D" id="3.30.2320.30">
    <property type="entry name" value="ATP synthase, E subunit, C-terminal"/>
    <property type="match status" value="1"/>
</dbReference>
<proteinExistence type="inferred from homology"/>
<comment type="similarity">
    <text evidence="1">Belongs to the V-ATPase E subunit family.</text>
</comment>
<name>A0A813H1W9_POLGL</name>
<dbReference type="Proteomes" id="UP000654075">
    <property type="component" value="Unassembled WGS sequence"/>
</dbReference>
<dbReference type="AlphaFoldDB" id="A0A813H1W9"/>
<keyword evidence="6" id="KW-1185">Reference proteome</keyword>
<dbReference type="EMBL" id="CAJNNV010030186">
    <property type="protein sequence ID" value="CAE8631709.1"/>
    <property type="molecule type" value="Genomic_DNA"/>
</dbReference>
<keyword evidence="2" id="KW-0813">Transport</keyword>
<dbReference type="GO" id="GO:0046961">
    <property type="term" value="F:proton-transporting ATPase activity, rotational mechanism"/>
    <property type="evidence" value="ECO:0007669"/>
    <property type="project" value="InterPro"/>
</dbReference>
<dbReference type="SUPFAM" id="SSF160527">
    <property type="entry name" value="V-type ATPase subunit E-like"/>
    <property type="match status" value="1"/>
</dbReference>
<evidence type="ECO:0008006" key="7">
    <source>
        <dbReference type="Google" id="ProtNLM"/>
    </source>
</evidence>
<evidence type="ECO:0000256" key="2">
    <source>
        <dbReference type="ARBA" id="ARBA00022448"/>
    </source>
</evidence>
<dbReference type="OrthoDB" id="10263003at2759"/>
<dbReference type="Gene3D" id="6.10.250.1620">
    <property type="match status" value="1"/>
</dbReference>
<gene>
    <name evidence="5" type="ORF">PGLA1383_LOCUS47722</name>
</gene>
<dbReference type="InterPro" id="IPR038495">
    <property type="entry name" value="ATPase_E_C"/>
</dbReference>
<dbReference type="PANTHER" id="PTHR45715">
    <property type="entry name" value="ATPASE H+-TRANSPORTING V1 SUBUNIT E1A-RELATED"/>
    <property type="match status" value="1"/>
</dbReference>
<comment type="caution">
    <text evidence="5">The sequence shown here is derived from an EMBL/GenBank/DDBJ whole genome shotgun (WGS) entry which is preliminary data.</text>
</comment>
<evidence type="ECO:0000256" key="1">
    <source>
        <dbReference type="ARBA" id="ARBA00005901"/>
    </source>
</evidence>